<organism evidence="3 4">
    <name type="scientific">Puccinia graminis f. sp. tritici</name>
    <dbReference type="NCBI Taxonomy" id="56615"/>
    <lineage>
        <taxon>Eukaryota</taxon>
        <taxon>Fungi</taxon>
        <taxon>Dikarya</taxon>
        <taxon>Basidiomycota</taxon>
        <taxon>Pucciniomycotina</taxon>
        <taxon>Pucciniomycetes</taxon>
        <taxon>Pucciniales</taxon>
        <taxon>Pucciniaceae</taxon>
        <taxon>Puccinia</taxon>
    </lineage>
</organism>
<protein>
    <recommendedName>
        <fullName evidence="5">Secreted protein</fullName>
    </recommendedName>
</protein>
<feature type="compositionally biased region" description="Polar residues" evidence="1">
    <location>
        <begin position="33"/>
        <end position="80"/>
    </location>
</feature>
<accession>A0A5B0MAD5</accession>
<dbReference type="Proteomes" id="UP000324748">
    <property type="component" value="Unassembled WGS sequence"/>
</dbReference>
<evidence type="ECO:0000313" key="3">
    <source>
        <dbReference type="EMBL" id="KAA1073133.1"/>
    </source>
</evidence>
<dbReference type="AlphaFoldDB" id="A0A5B0MAD5"/>
<feature type="region of interest" description="Disordered" evidence="1">
    <location>
        <begin position="31"/>
        <end position="80"/>
    </location>
</feature>
<sequence>MGVLGFFVLTRVKLLPLGLALLVCGKPLAPHASKTTPVSSSSHASKTTPVSSSSHASKTTPVSSSPHASTCVINVSHDSG</sequence>
<evidence type="ECO:0008006" key="5">
    <source>
        <dbReference type="Google" id="ProtNLM"/>
    </source>
</evidence>
<keyword evidence="2" id="KW-0732">Signal</keyword>
<reference evidence="3 4" key="1">
    <citation type="submission" date="2019-05" db="EMBL/GenBank/DDBJ databases">
        <title>Emergence of the Ug99 lineage of the wheat stem rust pathogen through somatic hybridization.</title>
        <authorList>
            <person name="Li F."/>
            <person name="Upadhyaya N.M."/>
            <person name="Sperschneider J."/>
            <person name="Matny O."/>
            <person name="Nguyen-Phuc H."/>
            <person name="Mago R."/>
            <person name="Raley C."/>
            <person name="Miller M.E."/>
            <person name="Silverstein K.A.T."/>
            <person name="Henningsen E."/>
            <person name="Hirsch C.D."/>
            <person name="Visser B."/>
            <person name="Pretorius Z.A."/>
            <person name="Steffenson B.J."/>
            <person name="Schwessinger B."/>
            <person name="Dodds P.N."/>
            <person name="Figueroa M."/>
        </authorList>
    </citation>
    <scope>NUCLEOTIDE SEQUENCE [LARGE SCALE GENOMIC DNA]</scope>
    <source>
        <strain evidence="3">21-0</strain>
    </source>
</reference>
<comment type="caution">
    <text evidence="3">The sequence shown here is derived from an EMBL/GenBank/DDBJ whole genome shotgun (WGS) entry which is preliminary data.</text>
</comment>
<feature type="signal peptide" evidence="2">
    <location>
        <begin position="1"/>
        <end position="20"/>
    </location>
</feature>
<evidence type="ECO:0000256" key="2">
    <source>
        <dbReference type="SAM" id="SignalP"/>
    </source>
</evidence>
<keyword evidence="4" id="KW-1185">Reference proteome</keyword>
<name>A0A5B0MAD5_PUCGR</name>
<evidence type="ECO:0000313" key="4">
    <source>
        <dbReference type="Proteomes" id="UP000324748"/>
    </source>
</evidence>
<proteinExistence type="predicted"/>
<evidence type="ECO:0000256" key="1">
    <source>
        <dbReference type="SAM" id="MobiDB-lite"/>
    </source>
</evidence>
<feature type="chain" id="PRO_5023048584" description="Secreted protein" evidence="2">
    <location>
        <begin position="21"/>
        <end position="80"/>
    </location>
</feature>
<gene>
    <name evidence="3" type="ORF">PGT21_000650</name>
</gene>
<dbReference type="EMBL" id="VSWC01000158">
    <property type="protein sequence ID" value="KAA1073133.1"/>
    <property type="molecule type" value="Genomic_DNA"/>
</dbReference>